<dbReference type="Pfam" id="PF12894">
    <property type="entry name" value="ANAPC4_WD40"/>
    <property type="match status" value="1"/>
</dbReference>
<dbReference type="SUPFAM" id="SSF50978">
    <property type="entry name" value="WD40 repeat-like"/>
    <property type="match status" value="1"/>
</dbReference>
<dbReference type="AlphaFoldDB" id="A0AAD3HT47"/>
<dbReference type="PANTHER" id="PTHR45282">
    <property type="entry name" value="OS03G0858400 PROTEIN"/>
    <property type="match status" value="1"/>
</dbReference>
<evidence type="ECO:0000256" key="1">
    <source>
        <dbReference type="ARBA" id="ARBA00022574"/>
    </source>
</evidence>
<keyword evidence="5" id="KW-0472">Membrane</keyword>
<feature type="transmembrane region" description="Helical" evidence="5">
    <location>
        <begin position="16"/>
        <end position="37"/>
    </location>
</feature>
<proteinExistence type="predicted"/>
<comment type="caution">
    <text evidence="7">The sequence shown here is derived from an EMBL/GenBank/DDBJ whole genome shotgun (WGS) entry which is preliminary data.</text>
</comment>
<dbReference type="SMART" id="SM00320">
    <property type="entry name" value="WD40"/>
    <property type="match status" value="4"/>
</dbReference>
<feature type="repeat" description="WD" evidence="3">
    <location>
        <begin position="326"/>
        <end position="367"/>
    </location>
</feature>
<evidence type="ECO:0000313" key="7">
    <source>
        <dbReference type="EMBL" id="GFR51981.1"/>
    </source>
</evidence>
<feature type="repeat" description="WD" evidence="3">
    <location>
        <begin position="126"/>
        <end position="159"/>
    </location>
</feature>
<dbReference type="PANTHER" id="PTHR45282:SF2">
    <property type="entry name" value="OS03G0858400 PROTEIN"/>
    <property type="match status" value="1"/>
</dbReference>
<protein>
    <recommendedName>
        <fullName evidence="6">Anaphase-promoting complex subunit 4-like WD40 domain-containing protein</fullName>
    </recommendedName>
</protein>
<feature type="domain" description="Anaphase-promoting complex subunit 4-like WD40" evidence="6">
    <location>
        <begin position="386"/>
        <end position="433"/>
    </location>
</feature>
<dbReference type="InterPro" id="IPR024977">
    <property type="entry name" value="Apc4-like_WD40_dom"/>
</dbReference>
<evidence type="ECO:0000256" key="4">
    <source>
        <dbReference type="SAM" id="MobiDB-lite"/>
    </source>
</evidence>
<dbReference type="InterPro" id="IPR019775">
    <property type="entry name" value="WD40_repeat_CS"/>
</dbReference>
<dbReference type="InterPro" id="IPR001680">
    <property type="entry name" value="WD40_rpt"/>
</dbReference>
<dbReference type="PROSITE" id="PS00678">
    <property type="entry name" value="WD_REPEATS_1"/>
    <property type="match status" value="1"/>
</dbReference>
<dbReference type="Gene3D" id="2.130.10.10">
    <property type="entry name" value="YVTN repeat-like/Quinoprotein amine dehydrogenase"/>
    <property type="match status" value="3"/>
</dbReference>
<name>A0AAD3HT47_9CHLO</name>
<keyword evidence="1 3" id="KW-0853">WD repeat</keyword>
<feature type="transmembrane region" description="Helical" evidence="5">
    <location>
        <begin position="439"/>
        <end position="465"/>
    </location>
</feature>
<sequence>MTATEEGVALSQSSQVVLVIAGASAVVFLGYLVYALLGCIRAAGRALAPSHSSKAKLKPVKTKAAKDKTSDSDVDTPVASVSVAPGKERGPDLKSLIKAEKAAAKKKGATSKEDAMSHHELWLNTLKDHGDTVTGLAWSRDGRLLGSACEDMTLRLFDLGEDVGAKNPKFKRIRTARIPIGVGFGDSPDQLAAVLRGAPDTLVALYGPVVKQAGEAPVYDALWTVGNVHGKEPALPAVAASVPSEGAVGRRGYVVSLSTKREGRVYDMKGSLLASFEPSALANHDLAVSYDGRFIAAATFSSDVKIWEMKYSREGEFRGLLKAMNLSGHRGQVACVGLSYDNCRAATAGKDGMLKVWNIDVRYELSEDPKVLLAIPMPLPEGRIYQHLAFGPPGSDLLAASHEGVVHLLNLRSGELVERIAAHDGPITCMRWCPLPRKLLPGGAAAGAAGAAAAAGAVVFVLATASRDKRVRLWRAPKY</sequence>
<dbReference type="EMBL" id="BMAR01000056">
    <property type="protein sequence ID" value="GFR51981.1"/>
    <property type="molecule type" value="Genomic_DNA"/>
</dbReference>
<gene>
    <name evidence="7" type="ORF">Agub_g14508</name>
</gene>
<dbReference type="Proteomes" id="UP001054857">
    <property type="component" value="Unassembled WGS sequence"/>
</dbReference>
<evidence type="ECO:0000256" key="3">
    <source>
        <dbReference type="PROSITE-ProRule" id="PRU00221"/>
    </source>
</evidence>
<keyword evidence="2" id="KW-0677">Repeat</keyword>
<feature type="compositionally biased region" description="Basic residues" evidence="4">
    <location>
        <begin position="53"/>
        <end position="63"/>
    </location>
</feature>
<dbReference type="Pfam" id="PF00400">
    <property type="entry name" value="WD40"/>
    <property type="match status" value="2"/>
</dbReference>
<evidence type="ECO:0000256" key="2">
    <source>
        <dbReference type="ARBA" id="ARBA00022737"/>
    </source>
</evidence>
<accession>A0AAD3HT47</accession>
<dbReference type="InterPro" id="IPR036322">
    <property type="entry name" value="WD40_repeat_dom_sf"/>
</dbReference>
<dbReference type="PROSITE" id="PS50294">
    <property type="entry name" value="WD_REPEATS_REGION"/>
    <property type="match status" value="2"/>
</dbReference>
<evidence type="ECO:0000313" key="8">
    <source>
        <dbReference type="Proteomes" id="UP001054857"/>
    </source>
</evidence>
<reference evidence="7 8" key="1">
    <citation type="journal article" date="2021" name="Sci. Rep.">
        <title>Genome sequencing of the multicellular alga Astrephomene provides insights into convergent evolution of germ-soma differentiation.</title>
        <authorList>
            <person name="Yamashita S."/>
            <person name="Yamamoto K."/>
            <person name="Matsuzaki R."/>
            <person name="Suzuki S."/>
            <person name="Yamaguchi H."/>
            <person name="Hirooka S."/>
            <person name="Minakuchi Y."/>
            <person name="Miyagishima S."/>
            <person name="Kawachi M."/>
            <person name="Toyoda A."/>
            <person name="Nozaki H."/>
        </authorList>
    </citation>
    <scope>NUCLEOTIDE SEQUENCE [LARGE SCALE GENOMIC DNA]</scope>
    <source>
        <strain evidence="7 8">NIES-4017</strain>
    </source>
</reference>
<evidence type="ECO:0000256" key="5">
    <source>
        <dbReference type="SAM" id="Phobius"/>
    </source>
</evidence>
<evidence type="ECO:0000259" key="6">
    <source>
        <dbReference type="Pfam" id="PF12894"/>
    </source>
</evidence>
<dbReference type="PROSITE" id="PS50082">
    <property type="entry name" value="WD_REPEATS_2"/>
    <property type="match status" value="2"/>
</dbReference>
<feature type="region of interest" description="Disordered" evidence="4">
    <location>
        <begin position="51"/>
        <end position="91"/>
    </location>
</feature>
<keyword evidence="5" id="KW-1133">Transmembrane helix</keyword>
<keyword evidence="8" id="KW-1185">Reference proteome</keyword>
<dbReference type="InterPro" id="IPR015943">
    <property type="entry name" value="WD40/YVTN_repeat-like_dom_sf"/>
</dbReference>
<organism evidence="7 8">
    <name type="scientific">Astrephomene gubernaculifera</name>
    <dbReference type="NCBI Taxonomy" id="47775"/>
    <lineage>
        <taxon>Eukaryota</taxon>
        <taxon>Viridiplantae</taxon>
        <taxon>Chlorophyta</taxon>
        <taxon>core chlorophytes</taxon>
        <taxon>Chlorophyceae</taxon>
        <taxon>CS clade</taxon>
        <taxon>Chlamydomonadales</taxon>
        <taxon>Astrephomenaceae</taxon>
        <taxon>Astrephomene</taxon>
    </lineage>
</organism>
<keyword evidence="5" id="KW-0812">Transmembrane</keyword>